<dbReference type="Gene3D" id="3.30.565.10">
    <property type="entry name" value="Histidine kinase-like ATPase, C-terminal domain"/>
    <property type="match status" value="1"/>
</dbReference>
<evidence type="ECO:0000313" key="3">
    <source>
        <dbReference type="Proteomes" id="UP000284046"/>
    </source>
</evidence>
<dbReference type="EMBL" id="QRWZ01000003">
    <property type="protein sequence ID" value="RGT61777.1"/>
    <property type="molecule type" value="Genomic_DNA"/>
</dbReference>
<dbReference type="Pfam" id="PF14501">
    <property type="entry name" value="HATPase_c_5"/>
    <property type="match status" value="1"/>
</dbReference>
<sequence>MIQLLLVVLDMFLLLFLFSYVSGQKLTSKIYLVAILTNLLYSISFSAIPNSLFSYLIGPTYSLIFAWIIGKSYSKTLKIFYGLFPITLWNLIQRLIIFFIFPLFGFGVVRLNKSLLGPIMTSIMAALMVLPFLRLIQYNFKTLSFQLIDQKDKKVLIFVNLSMIIYHLIVQILAYLENESGAQTLVFRESLVVFYLILFMSAANYLDKRLRERIQSDLMFQKDLQLKNLKDYSHHIEGLYTEVRSFRHDYANILTTLKLGIEQNDIEIVKNVYDSVLKDSNKHFRNPKYDIGRLIHIKNDALKSLLAAKCAQAQEHNVAVSLEIPEDIYSQGMELVDFITIVSVLCDNAIEAAAPNMTIAYVSSGQKQIFSVENSVKEESVDISQIFDLGVSSKGATRGVGLHNVISILDRYPNVSLNTTSQNYCFRQTIEIQIKGNHYCN</sequence>
<organism evidence="2 3">
    <name type="scientific">Streptococcus anginosus</name>
    <dbReference type="NCBI Taxonomy" id="1328"/>
    <lineage>
        <taxon>Bacteria</taxon>
        <taxon>Bacillati</taxon>
        <taxon>Bacillota</taxon>
        <taxon>Bacilli</taxon>
        <taxon>Lactobacillales</taxon>
        <taxon>Streptococcaceae</taxon>
        <taxon>Streptococcus</taxon>
        <taxon>Streptococcus anginosus group</taxon>
    </lineage>
</organism>
<dbReference type="InterPro" id="IPR036890">
    <property type="entry name" value="HATPase_C_sf"/>
</dbReference>
<dbReference type="PANTHER" id="PTHR40448">
    <property type="entry name" value="TWO-COMPONENT SENSOR HISTIDINE KINASE"/>
    <property type="match status" value="1"/>
</dbReference>
<dbReference type="PANTHER" id="PTHR40448:SF1">
    <property type="entry name" value="TWO-COMPONENT SENSOR HISTIDINE KINASE"/>
    <property type="match status" value="1"/>
</dbReference>
<evidence type="ECO:0000259" key="1">
    <source>
        <dbReference type="Pfam" id="PF14501"/>
    </source>
</evidence>
<proteinExistence type="predicted"/>
<protein>
    <submittedName>
        <fullName evidence="2">GHKL domain-containing protein</fullName>
    </submittedName>
</protein>
<dbReference type="Proteomes" id="UP000284046">
    <property type="component" value="Unassembled WGS sequence"/>
</dbReference>
<comment type="caution">
    <text evidence="2">The sequence shown here is derived from an EMBL/GenBank/DDBJ whole genome shotgun (WGS) entry which is preliminary data.</text>
</comment>
<dbReference type="InterPro" id="IPR032834">
    <property type="entry name" value="NatK-like_C"/>
</dbReference>
<dbReference type="GO" id="GO:0042802">
    <property type="term" value="F:identical protein binding"/>
    <property type="evidence" value="ECO:0007669"/>
    <property type="project" value="TreeGrafter"/>
</dbReference>
<accession>A0A412PPA7</accession>
<dbReference type="SUPFAM" id="SSF55874">
    <property type="entry name" value="ATPase domain of HSP90 chaperone/DNA topoisomerase II/histidine kinase"/>
    <property type="match status" value="1"/>
</dbReference>
<dbReference type="AlphaFoldDB" id="A0A412PPA7"/>
<name>A0A412PPA7_STRAP</name>
<reference evidence="2 3" key="1">
    <citation type="submission" date="2018-08" db="EMBL/GenBank/DDBJ databases">
        <title>A genome reference for cultivated species of the human gut microbiota.</title>
        <authorList>
            <person name="Zou Y."/>
            <person name="Xue W."/>
            <person name="Luo G."/>
        </authorList>
    </citation>
    <scope>NUCLEOTIDE SEQUENCE [LARGE SCALE GENOMIC DNA]</scope>
    <source>
        <strain evidence="2 3">AF18-38</strain>
    </source>
</reference>
<feature type="domain" description="Sensor histidine kinase NatK-like C-terminal" evidence="1">
    <location>
        <begin position="333"/>
        <end position="433"/>
    </location>
</feature>
<gene>
    <name evidence="2" type="ORF">DWX18_03905</name>
</gene>
<evidence type="ECO:0000313" key="2">
    <source>
        <dbReference type="EMBL" id="RGT61777.1"/>
    </source>
</evidence>